<accession>A0A3M7MIM4</accession>
<evidence type="ECO:0000259" key="2">
    <source>
        <dbReference type="PROSITE" id="PS50076"/>
    </source>
</evidence>
<proteinExistence type="predicted"/>
<evidence type="ECO:0000313" key="3">
    <source>
        <dbReference type="EMBL" id="RMZ74297.1"/>
    </source>
</evidence>
<dbReference type="Pfam" id="PF00226">
    <property type="entry name" value="DnaJ"/>
    <property type="match status" value="1"/>
</dbReference>
<dbReference type="PROSITE" id="PS50076">
    <property type="entry name" value="DNAJ_2"/>
    <property type="match status" value="1"/>
</dbReference>
<dbReference type="InterPro" id="IPR036869">
    <property type="entry name" value="J_dom_sf"/>
</dbReference>
<organism evidence="3 4">
    <name type="scientific">Pyrenophora seminiperda CCB06</name>
    <dbReference type="NCBI Taxonomy" id="1302712"/>
    <lineage>
        <taxon>Eukaryota</taxon>
        <taxon>Fungi</taxon>
        <taxon>Dikarya</taxon>
        <taxon>Ascomycota</taxon>
        <taxon>Pezizomycotina</taxon>
        <taxon>Dothideomycetes</taxon>
        <taxon>Pleosporomycetidae</taxon>
        <taxon>Pleosporales</taxon>
        <taxon>Pleosporineae</taxon>
        <taxon>Pleosporaceae</taxon>
        <taxon>Pyrenophora</taxon>
    </lineage>
</organism>
<dbReference type="CDD" id="cd06257">
    <property type="entry name" value="DnaJ"/>
    <property type="match status" value="1"/>
</dbReference>
<dbReference type="Gene3D" id="1.10.287.110">
    <property type="entry name" value="DnaJ domain"/>
    <property type="match status" value="1"/>
</dbReference>
<dbReference type="SUPFAM" id="SSF46565">
    <property type="entry name" value="Chaperone J-domain"/>
    <property type="match status" value="1"/>
</dbReference>
<feature type="compositionally biased region" description="Pro residues" evidence="1">
    <location>
        <begin position="296"/>
        <end position="311"/>
    </location>
</feature>
<dbReference type="PRINTS" id="PR00625">
    <property type="entry name" value="JDOMAIN"/>
</dbReference>
<dbReference type="EMBL" id="KE747844">
    <property type="protein sequence ID" value="RMZ74297.1"/>
    <property type="molecule type" value="Genomic_DNA"/>
</dbReference>
<feature type="region of interest" description="Disordered" evidence="1">
    <location>
        <begin position="59"/>
        <end position="327"/>
    </location>
</feature>
<keyword evidence="4" id="KW-1185">Reference proteome</keyword>
<dbReference type="InterPro" id="IPR050817">
    <property type="entry name" value="DjlA_DnaK_co-chaperone"/>
</dbReference>
<dbReference type="OrthoDB" id="10250354at2759"/>
<dbReference type="InterPro" id="IPR001623">
    <property type="entry name" value="DnaJ_domain"/>
</dbReference>
<dbReference type="Proteomes" id="UP000265663">
    <property type="component" value="Unassembled WGS sequence"/>
</dbReference>
<dbReference type="AlphaFoldDB" id="A0A3M7MIM4"/>
<name>A0A3M7MIM4_9PLEO</name>
<dbReference type="PANTHER" id="PTHR24074">
    <property type="entry name" value="CO-CHAPERONE PROTEIN DJLA"/>
    <property type="match status" value="1"/>
</dbReference>
<evidence type="ECO:0000256" key="1">
    <source>
        <dbReference type="SAM" id="MobiDB-lite"/>
    </source>
</evidence>
<gene>
    <name evidence="3" type="ORF">GMOD_00003314</name>
</gene>
<sequence>MSQFGNIEGLRQTSYDCYRNTGLSISEAADRSYRYVLDHYYARSLCSAYLLEQVYQNSLRGSVPPSRPAHDGGSSDPFADLEDMMNDLPGFADSSFNTRVPRNSSSRQYRTEERVPSGESVRQGRERARESYVHTEFDGVRGDSYEYTHTYSSSAAPPHGPQPRRTNTEGPRSPPLNSRRAYTQSRVPSEFARSFYEGGDRDGEIPSEFARSFYEAEEDKENNDPRPRRNSRPYFHTPPSASRRNRSPPVTPRAPHSRPYFHTPPSGSRRNRSPPATSRRTHNARPRTPPSYTRPRTPPPNTRPRTPPPNTRPRARAQSPPRRARGVEPRTDLYTVLGISRTATAEEIRKAHRTMSLKWHPDRCSAELKDKATEMMAEINQANDVLRDPVKRRHYDQTGMMA</sequence>
<protein>
    <recommendedName>
        <fullName evidence="2">J domain-containing protein</fullName>
    </recommendedName>
</protein>
<feature type="compositionally biased region" description="Polar residues" evidence="1">
    <location>
        <begin position="94"/>
        <end position="108"/>
    </location>
</feature>
<dbReference type="SMART" id="SM00271">
    <property type="entry name" value="DnaJ"/>
    <property type="match status" value="1"/>
</dbReference>
<reference evidence="3 4" key="1">
    <citation type="journal article" date="2014" name="PLoS ONE">
        <title>De novo Genome Assembly of the Fungal Plant Pathogen Pyrenophora semeniperda.</title>
        <authorList>
            <person name="Soliai M.M."/>
            <person name="Meyer S.E."/>
            <person name="Udall J.A."/>
            <person name="Elzinga D.E."/>
            <person name="Hermansen R.A."/>
            <person name="Bodily P.M."/>
            <person name="Hart A.A."/>
            <person name="Coleman C.E."/>
        </authorList>
    </citation>
    <scope>NUCLEOTIDE SEQUENCE [LARGE SCALE GENOMIC DNA]</scope>
    <source>
        <strain evidence="3 4">CCB06</strain>
        <tissue evidence="3">Mycelium</tissue>
    </source>
</reference>
<feature type="domain" description="J" evidence="2">
    <location>
        <begin position="332"/>
        <end position="399"/>
    </location>
</feature>
<feature type="compositionally biased region" description="Basic and acidic residues" evidence="1">
    <location>
        <begin position="109"/>
        <end position="146"/>
    </location>
</feature>
<evidence type="ECO:0000313" key="4">
    <source>
        <dbReference type="Proteomes" id="UP000265663"/>
    </source>
</evidence>